<dbReference type="Pfam" id="PF05404">
    <property type="entry name" value="TRAP-delta"/>
    <property type="match status" value="1"/>
</dbReference>
<evidence type="ECO:0000313" key="16">
    <source>
        <dbReference type="EMBL" id="KAF7287747.1"/>
    </source>
</evidence>
<dbReference type="GO" id="GO:0005789">
    <property type="term" value="C:endoplasmic reticulum membrane"/>
    <property type="evidence" value="ECO:0007669"/>
    <property type="project" value="UniProtKB-SubCell"/>
</dbReference>
<evidence type="ECO:0000256" key="3">
    <source>
        <dbReference type="ARBA" id="ARBA00009294"/>
    </source>
</evidence>
<evidence type="ECO:0000256" key="1">
    <source>
        <dbReference type="ARBA" id="ARBA00002838"/>
    </source>
</evidence>
<keyword evidence="10" id="KW-0832">Ubl conjugation</keyword>
<organism evidence="16 17">
    <name type="scientific">Rhynchophorus ferrugineus</name>
    <name type="common">Red palm weevil</name>
    <name type="synonym">Curculio ferrugineus</name>
    <dbReference type="NCBI Taxonomy" id="354439"/>
    <lineage>
        <taxon>Eukaryota</taxon>
        <taxon>Metazoa</taxon>
        <taxon>Ecdysozoa</taxon>
        <taxon>Arthropoda</taxon>
        <taxon>Hexapoda</taxon>
        <taxon>Insecta</taxon>
        <taxon>Pterygota</taxon>
        <taxon>Neoptera</taxon>
        <taxon>Endopterygota</taxon>
        <taxon>Coleoptera</taxon>
        <taxon>Polyphaga</taxon>
        <taxon>Cucujiformia</taxon>
        <taxon>Curculionidae</taxon>
        <taxon>Dryophthorinae</taxon>
        <taxon>Rhynchophorus</taxon>
    </lineage>
</organism>
<evidence type="ECO:0000256" key="4">
    <source>
        <dbReference type="ARBA" id="ARBA00011819"/>
    </source>
</evidence>
<dbReference type="OrthoDB" id="10055808at2759"/>
<dbReference type="Proteomes" id="UP000625711">
    <property type="component" value="Unassembled WGS sequence"/>
</dbReference>
<evidence type="ECO:0000256" key="14">
    <source>
        <dbReference type="ARBA" id="ARBA00031791"/>
    </source>
</evidence>
<keyword evidence="9" id="KW-0256">Endoplasmic reticulum</keyword>
<reference evidence="16" key="1">
    <citation type="submission" date="2020-08" db="EMBL/GenBank/DDBJ databases">
        <title>Genome sequencing and assembly of the red palm weevil Rhynchophorus ferrugineus.</title>
        <authorList>
            <person name="Dias G.B."/>
            <person name="Bergman C.M."/>
            <person name="Manee M."/>
        </authorList>
    </citation>
    <scope>NUCLEOTIDE SEQUENCE</scope>
    <source>
        <strain evidence="16">AA-2017</strain>
        <tissue evidence="16">Whole larva</tissue>
    </source>
</reference>
<comment type="subunit">
    <text evidence="4">Heterotetramer of TRAP-alpha, TRAP-beta, TRAP-delta and TRAP-gamma.</text>
</comment>
<keyword evidence="6" id="KW-1017">Isopeptide bond</keyword>
<evidence type="ECO:0000256" key="12">
    <source>
        <dbReference type="ARBA" id="ARBA00023136"/>
    </source>
</evidence>
<comment type="caution">
    <text evidence="16">The sequence shown here is derived from an EMBL/GenBank/DDBJ whole genome shotgun (WGS) entry which is preliminary data.</text>
</comment>
<feature type="chain" id="PRO_5032878829" description="Translocon-associated protein subunit delta" evidence="15">
    <location>
        <begin position="22"/>
        <end position="168"/>
    </location>
</feature>
<keyword evidence="8 15" id="KW-0732">Signal</keyword>
<evidence type="ECO:0000256" key="5">
    <source>
        <dbReference type="ARBA" id="ARBA00014387"/>
    </source>
</evidence>
<name>A0A834IVG2_RHYFE</name>
<dbReference type="PANTHER" id="PTHR12731">
    <property type="entry name" value="TRANSLOCON-ASSOCIATED PROTEIN, DELTA SUBUNIT"/>
    <property type="match status" value="1"/>
</dbReference>
<gene>
    <name evidence="16" type="ORF">GWI33_003382</name>
</gene>
<keyword evidence="12" id="KW-0472">Membrane</keyword>
<evidence type="ECO:0000256" key="10">
    <source>
        <dbReference type="ARBA" id="ARBA00022843"/>
    </source>
</evidence>
<evidence type="ECO:0000256" key="11">
    <source>
        <dbReference type="ARBA" id="ARBA00022989"/>
    </source>
</evidence>
<evidence type="ECO:0000256" key="8">
    <source>
        <dbReference type="ARBA" id="ARBA00022729"/>
    </source>
</evidence>
<dbReference type="PANTHER" id="PTHR12731:SF1">
    <property type="entry name" value="TRANSLOCON-ASSOCIATED PROTEIN SUBUNIT DELTA"/>
    <property type="match status" value="1"/>
</dbReference>
<proteinExistence type="inferred from homology"/>
<dbReference type="InterPro" id="IPR008855">
    <property type="entry name" value="TRAP-delta"/>
</dbReference>
<evidence type="ECO:0000256" key="15">
    <source>
        <dbReference type="SAM" id="SignalP"/>
    </source>
</evidence>
<dbReference type="EMBL" id="JAACXV010000003">
    <property type="protein sequence ID" value="KAF7287747.1"/>
    <property type="molecule type" value="Genomic_DNA"/>
</dbReference>
<evidence type="ECO:0000256" key="13">
    <source>
        <dbReference type="ARBA" id="ARBA00023157"/>
    </source>
</evidence>
<comment type="subcellular location">
    <subcellularLocation>
        <location evidence="2">Endoplasmic reticulum membrane</location>
        <topology evidence="2">Single-pass type I membrane protein</topology>
    </subcellularLocation>
</comment>
<comment type="function">
    <text evidence="1">TRAP proteins are part of a complex whose function is to bind calcium to the ER membrane and thereby regulate the retention of ER resident proteins.</text>
</comment>
<evidence type="ECO:0000256" key="9">
    <source>
        <dbReference type="ARBA" id="ARBA00022824"/>
    </source>
</evidence>
<evidence type="ECO:0000313" key="17">
    <source>
        <dbReference type="Proteomes" id="UP000625711"/>
    </source>
</evidence>
<evidence type="ECO:0000256" key="6">
    <source>
        <dbReference type="ARBA" id="ARBA00022499"/>
    </source>
</evidence>
<dbReference type="AlphaFoldDB" id="A0A834IVG2"/>
<keyword evidence="17" id="KW-1185">Reference proteome</keyword>
<accession>A0A834IVG2</accession>
<comment type="similarity">
    <text evidence="3">Belongs to the TRAP-delta family.</text>
</comment>
<protein>
    <recommendedName>
        <fullName evidence="5">Translocon-associated protein subunit delta</fullName>
    </recommendedName>
    <alternativeName>
        <fullName evidence="14">Signal sequence receptor subunit delta</fullName>
    </alternativeName>
</protein>
<keyword evidence="13" id="KW-1015">Disulfide bond</keyword>
<evidence type="ECO:0000256" key="7">
    <source>
        <dbReference type="ARBA" id="ARBA00022692"/>
    </source>
</evidence>
<dbReference type="PROSITE" id="PS51257">
    <property type="entry name" value="PROKAR_LIPOPROTEIN"/>
    <property type="match status" value="1"/>
</dbReference>
<evidence type="ECO:0000256" key="2">
    <source>
        <dbReference type="ARBA" id="ARBA00004115"/>
    </source>
</evidence>
<keyword evidence="7" id="KW-0812">Transmembrane</keyword>
<keyword evidence="11" id="KW-1133">Transmembrane helix</keyword>
<sequence length="168" mass="18265">MVKFLMLSVVLVAVFANSAFACSNPEVTSKYFTTQDATIVSHIGFISEFSVKCSSGQVSSLYAQLEDGSIIPVAIVGPQTYQVSWTEESKLAYSGQRNIRIFDEDGYTAVRKALRNNEPASSVPEFFSVSVNHSGAYNGPWVKSEFIAVVVSIIVSQFALTTKSKIVS</sequence>
<feature type="signal peptide" evidence="15">
    <location>
        <begin position="1"/>
        <end position="21"/>
    </location>
</feature>